<dbReference type="GO" id="GO:0005886">
    <property type="term" value="C:plasma membrane"/>
    <property type="evidence" value="ECO:0007669"/>
    <property type="project" value="UniProtKB-ARBA"/>
</dbReference>
<protein>
    <submittedName>
        <fullName evidence="8">Cobalt/nickel transport system permease protein</fullName>
    </submittedName>
</protein>
<keyword evidence="2" id="KW-1003">Cell membrane</keyword>
<evidence type="ECO:0000256" key="5">
    <source>
        <dbReference type="ARBA" id="ARBA00023136"/>
    </source>
</evidence>
<proteinExistence type="predicted"/>
<feature type="compositionally biased region" description="Low complexity" evidence="6">
    <location>
        <begin position="1"/>
        <end position="13"/>
    </location>
</feature>
<dbReference type="RefSeq" id="WP_090864282.1">
    <property type="nucleotide sequence ID" value="NZ_LT629759.1"/>
</dbReference>
<evidence type="ECO:0000256" key="2">
    <source>
        <dbReference type="ARBA" id="ARBA00022475"/>
    </source>
</evidence>
<feature type="transmembrane region" description="Helical" evidence="7">
    <location>
        <begin position="141"/>
        <end position="160"/>
    </location>
</feature>
<dbReference type="InterPro" id="IPR003339">
    <property type="entry name" value="ABC/ECF_trnsptr_transmembrane"/>
</dbReference>
<accession>A0A1H1MPG9</accession>
<keyword evidence="4 7" id="KW-1133">Transmembrane helix</keyword>
<dbReference type="OrthoDB" id="8585740at2"/>
<evidence type="ECO:0000256" key="1">
    <source>
        <dbReference type="ARBA" id="ARBA00004141"/>
    </source>
</evidence>
<feature type="transmembrane region" description="Helical" evidence="7">
    <location>
        <begin position="260"/>
        <end position="278"/>
    </location>
</feature>
<dbReference type="EMBL" id="LT629759">
    <property type="protein sequence ID" value="SDR88658.1"/>
    <property type="molecule type" value="Genomic_DNA"/>
</dbReference>
<feature type="transmembrane region" description="Helical" evidence="7">
    <location>
        <begin position="106"/>
        <end position="129"/>
    </location>
</feature>
<sequence>MASGDGQDAGQAGLPTWLTRDEEYEPPRERGNFVAKSMLGMAGVLARMRLDDGQAGPLSPSAPLKLVLGLAMILLTSLSQNYAFVLVALALALVRAALLPARALRRTAAVAGVAAALTFVVMLPATLLGQAHSAVLLGTKALVTTAIAMEVTLGTPAGALTRALRTLRVPATAVLTLDLALRSIVDLGRVAEEVLCALRLRSVGRDHDKRSSIGGVGGVLLLKAGRSAAETADAMACRGFDGSYDVAPERRRPHQRAVDCAWLLGTAVLLALFIYLQGLV</sequence>
<keyword evidence="5 7" id="KW-0472">Membrane</keyword>
<dbReference type="InterPro" id="IPR051611">
    <property type="entry name" value="ECF_transporter_component"/>
</dbReference>
<dbReference type="Proteomes" id="UP000199480">
    <property type="component" value="Chromosome I"/>
</dbReference>
<evidence type="ECO:0000256" key="7">
    <source>
        <dbReference type="SAM" id="Phobius"/>
    </source>
</evidence>
<reference evidence="9" key="1">
    <citation type="submission" date="2016-10" db="EMBL/GenBank/DDBJ databases">
        <authorList>
            <person name="Varghese N."/>
            <person name="Submissions S."/>
        </authorList>
    </citation>
    <scope>NUCLEOTIDE SEQUENCE [LARGE SCALE GENOMIC DNA]</scope>
    <source>
        <strain evidence="9">DSM 22620</strain>
    </source>
</reference>
<comment type="subcellular location">
    <subcellularLocation>
        <location evidence="1">Membrane</location>
        <topology evidence="1">Multi-pass membrane protein</topology>
    </subcellularLocation>
</comment>
<evidence type="ECO:0000313" key="8">
    <source>
        <dbReference type="EMBL" id="SDR88658.1"/>
    </source>
</evidence>
<dbReference type="PANTHER" id="PTHR34857">
    <property type="entry name" value="SLL0384 PROTEIN"/>
    <property type="match status" value="1"/>
</dbReference>
<dbReference type="CDD" id="cd16914">
    <property type="entry name" value="EcfT"/>
    <property type="match status" value="1"/>
</dbReference>
<gene>
    <name evidence="8" type="ORF">SAMN04489857_1520</name>
</gene>
<evidence type="ECO:0000256" key="6">
    <source>
        <dbReference type="SAM" id="MobiDB-lite"/>
    </source>
</evidence>
<name>A0A1H1MPG9_9ACTN</name>
<keyword evidence="3 7" id="KW-0812">Transmembrane</keyword>
<dbReference type="Pfam" id="PF02361">
    <property type="entry name" value="CbiQ"/>
    <property type="match status" value="1"/>
</dbReference>
<evidence type="ECO:0000256" key="4">
    <source>
        <dbReference type="ARBA" id="ARBA00022989"/>
    </source>
</evidence>
<feature type="region of interest" description="Disordered" evidence="6">
    <location>
        <begin position="1"/>
        <end position="21"/>
    </location>
</feature>
<organism evidence="8 9">
    <name type="scientific">Parafannyhessea umbonata</name>
    <dbReference type="NCBI Taxonomy" id="604330"/>
    <lineage>
        <taxon>Bacteria</taxon>
        <taxon>Bacillati</taxon>
        <taxon>Actinomycetota</taxon>
        <taxon>Coriobacteriia</taxon>
        <taxon>Coriobacteriales</taxon>
        <taxon>Atopobiaceae</taxon>
        <taxon>Parafannyhessea</taxon>
    </lineage>
</organism>
<evidence type="ECO:0000256" key="3">
    <source>
        <dbReference type="ARBA" id="ARBA00022692"/>
    </source>
</evidence>
<evidence type="ECO:0000313" key="9">
    <source>
        <dbReference type="Proteomes" id="UP000199480"/>
    </source>
</evidence>
<dbReference type="GeneID" id="78500859"/>
<dbReference type="PANTHER" id="PTHR34857:SF2">
    <property type="entry name" value="SLL0384 PROTEIN"/>
    <property type="match status" value="1"/>
</dbReference>
<feature type="transmembrane region" description="Helical" evidence="7">
    <location>
        <begin position="66"/>
        <end position="94"/>
    </location>
</feature>
<dbReference type="AlphaFoldDB" id="A0A1H1MPG9"/>